<gene>
    <name evidence="2" type="ORF">FOY91_01990</name>
</gene>
<dbReference type="Proteomes" id="UP000318681">
    <property type="component" value="Unassembled WGS sequence"/>
</dbReference>
<sequence length="131" mass="14071">MSYAAGEALPPFVIESVSPDAMKQWAVFLADPNPIHLNVEVVKAKGLGDRVINQGPINVAYMMNMLMAAFPDGRIERMESRFLDNVYGGEKAVVSGTVTAVDGDRIDCAVQLDVDGRGTVNSATATIELTR</sequence>
<protein>
    <recommendedName>
        <fullName evidence="1">MaoC-like domain-containing protein</fullName>
    </recommendedName>
</protein>
<accession>A0A558RD12</accession>
<reference evidence="2 3" key="1">
    <citation type="submission" date="2019-07" db="EMBL/GenBank/DDBJ databases">
        <title>Sphingomonas solaris sp. nov., isolated from a solar panel from Boston, Massachusetts.</title>
        <authorList>
            <person name="Tanner K."/>
            <person name="Pascual J."/>
            <person name="Mancuso C."/>
            <person name="Pereto J."/>
            <person name="Khalil A."/>
            <person name="Vilanova C."/>
        </authorList>
    </citation>
    <scope>NUCLEOTIDE SEQUENCE [LARGE SCALE GENOMIC DNA]</scope>
    <source>
        <strain evidence="2 3">R4DWN</strain>
    </source>
</reference>
<dbReference type="RefSeq" id="WP_145147589.1">
    <property type="nucleotide sequence ID" value="NZ_VNIM01000004.1"/>
</dbReference>
<dbReference type="SUPFAM" id="SSF54637">
    <property type="entry name" value="Thioesterase/thiol ester dehydrase-isomerase"/>
    <property type="match status" value="1"/>
</dbReference>
<organism evidence="2 3">
    <name type="scientific">Alterirhizorhabdus solaris</name>
    <dbReference type="NCBI Taxonomy" id="2529389"/>
    <lineage>
        <taxon>Bacteria</taxon>
        <taxon>Pseudomonadati</taxon>
        <taxon>Pseudomonadota</taxon>
        <taxon>Alphaproteobacteria</taxon>
        <taxon>Sphingomonadales</taxon>
        <taxon>Rhizorhabdaceae</taxon>
        <taxon>Alterirhizorhabdus</taxon>
    </lineage>
</organism>
<name>A0A558RD12_9SPHN</name>
<dbReference type="Pfam" id="PF01575">
    <property type="entry name" value="MaoC_dehydratas"/>
    <property type="match status" value="1"/>
</dbReference>
<evidence type="ECO:0000313" key="2">
    <source>
        <dbReference type="EMBL" id="TVV77122.1"/>
    </source>
</evidence>
<evidence type="ECO:0000259" key="1">
    <source>
        <dbReference type="Pfam" id="PF01575"/>
    </source>
</evidence>
<proteinExistence type="predicted"/>
<dbReference type="InterPro" id="IPR002539">
    <property type="entry name" value="MaoC-like_dom"/>
</dbReference>
<dbReference type="OrthoDB" id="5147746at2"/>
<dbReference type="InterPro" id="IPR029069">
    <property type="entry name" value="HotDog_dom_sf"/>
</dbReference>
<comment type="caution">
    <text evidence="2">The sequence shown here is derived from an EMBL/GenBank/DDBJ whole genome shotgun (WGS) entry which is preliminary data.</text>
</comment>
<dbReference type="EMBL" id="VNIM01000004">
    <property type="protein sequence ID" value="TVV77122.1"/>
    <property type="molecule type" value="Genomic_DNA"/>
</dbReference>
<feature type="domain" description="MaoC-like" evidence="1">
    <location>
        <begin position="16"/>
        <end position="101"/>
    </location>
</feature>
<keyword evidence="3" id="KW-1185">Reference proteome</keyword>
<dbReference type="Gene3D" id="3.10.129.10">
    <property type="entry name" value="Hotdog Thioesterase"/>
    <property type="match status" value="1"/>
</dbReference>
<dbReference type="AlphaFoldDB" id="A0A558RD12"/>
<evidence type="ECO:0000313" key="3">
    <source>
        <dbReference type="Proteomes" id="UP000318681"/>
    </source>
</evidence>